<organism evidence="7 8">
    <name type="scientific">Solitalea longa</name>
    <dbReference type="NCBI Taxonomy" id="2079460"/>
    <lineage>
        <taxon>Bacteria</taxon>
        <taxon>Pseudomonadati</taxon>
        <taxon>Bacteroidota</taxon>
        <taxon>Sphingobacteriia</taxon>
        <taxon>Sphingobacteriales</taxon>
        <taxon>Sphingobacteriaceae</taxon>
        <taxon>Solitalea</taxon>
    </lineage>
</organism>
<dbReference type="AlphaFoldDB" id="A0A2S4ZZ66"/>
<feature type="transmembrane region" description="Helical" evidence="6">
    <location>
        <begin position="23"/>
        <end position="46"/>
    </location>
</feature>
<keyword evidence="3 6" id="KW-0812">Transmembrane</keyword>
<proteinExistence type="predicted"/>
<evidence type="ECO:0000256" key="5">
    <source>
        <dbReference type="ARBA" id="ARBA00023136"/>
    </source>
</evidence>
<keyword evidence="2" id="KW-1003">Cell membrane</keyword>
<accession>A0A2S4ZZ66</accession>
<dbReference type="Pfam" id="PF03626">
    <property type="entry name" value="COX4_pro"/>
    <property type="match status" value="1"/>
</dbReference>
<evidence type="ECO:0000313" key="7">
    <source>
        <dbReference type="EMBL" id="POY35644.1"/>
    </source>
</evidence>
<dbReference type="OrthoDB" id="981917at2"/>
<comment type="caution">
    <text evidence="7">The sequence shown here is derived from an EMBL/GenBank/DDBJ whole genome shotgun (WGS) entry which is preliminary data.</text>
</comment>
<evidence type="ECO:0000256" key="4">
    <source>
        <dbReference type="ARBA" id="ARBA00022989"/>
    </source>
</evidence>
<evidence type="ECO:0000256" key="6">
    <source>
        <dbReference type="SAM" id="Phobius"/>
    </source>
</evidence>
<dbReference type="EMBL" id="PQVF01000010">
    <property type="protein sequence ID" value="POY35644.1"/>
    <property type="molecule type" value="Genomic_DNA"/>
</dbReference>
<gene>
    <name evidence="7" type="ORF">C3K47_14720</name>
</gene>
<dbReference type="RefSeq" id="WP_103789917.1">
    <property type="nucleotide sequence ID" value="NZ_PQVF01000010.1"/>
</dbReference>
<feature type="transmembrane region" description="Helical" evidence="6">
    <location>
        <begin position="83"/>
        <end position="105"/>
    </location>
</feature>
<name>A0A2S4ZZ66_9SPHI</name>
<keyword evidence="4 6" id="KW-1133">Transmembrane helix</keyword>
<dbReference type="GO" id="GO:0005886">
    <property type="term" value="C:plasma membrane"/>
    <property type="evidence" value="ECO:0007669"/>
    <property type="project" value="UniProtKB-SubCell"/>
</dbReference>
<keyword evidence="5 6" id="KW-0472">Membrane</keyword>
<evidence type="ECO:0000313" key="8">
    <source>
        <dbReference type="Proteomes" id="UP000236893"/>
    </source>
</evidence>
<comment type="subcellular location">
    <subcellularLocation>
        <location evidence="1">Cell membrane</location>
        <topology evidence="1">Multi-pass membrane protein</topology>
    </subcellularLocation>
</comment>
<keyword evidence="8" id="KW-1185">Reference proteome</keyword>
<sequence>MSAHETTVSHEHHGEHASMTKSLIWKVFFILLGVTLVEFFIALYALPHHWFSQEIANFVYIALTIVKAAYIVAYFMHLKFEKVGLIISVVLPIVFLVYFVALMIIEGNYLLFAIK</sequence>
<feature type="transmembrane region" description="Helical" evidence="6">
    <location>
        <begin position="58"/>
        <end position="77"/>
    </location>
</feature>
<reference evidence="7 8" key="1">
    <citation type="submission" date="2018-01" db="EMBL/GenBank/DDBJ databases">
        <authorList>
            <person name="Gaut B.S."/>
            <person name="Morton B.R."/>
            <person name="Clegg M.T."/>
            <person name="Duvall M.R."/>
        </authorList>
    </citation>
    <scope>NUCLEOTIDE SEQUENCE [LARGE SCALE GENOMIC DNA]</scope>
    <source>
        <strain evidence="7 8">HR-AV</strain>
    </source>
</reference>
<dbReference type="InterPro" id="IPR005171">
    <property type="entry name" value="Cyt_c_oxidase_su4_prok"/>
</dbReference>
<dbReference type="Proteomes" id="UP000236893">
    <property type="component" value="Unassembled WGS sequence"/>
</dbReference>
<protein>
    <submittedName>
        <fullName evidence="7">Caa(3)-type oxidase</fullName>
    </submittedName>
</protein>
<evidence type="ECO:0000256" key="1">
    <source>
        <dbReference type="ARBA" id="ARBA00004651"/>
    </source>
</evidence>
<evidence type="ECO:0000256" key="3">
    <source>
        <dbReference type="ARBA" id="ARBA00022692"/>
    </source>
</evidence>
<evidence type="ECO:0000256" key="2">
    <source>
        <dbReference type="ARBA" id="ARBA00022475"/>
    </source>
</evidence>